<evidence type="ECO:0000256" key="4">
    <source>
        <dbReference type="ARBA" id="ARBA00023002"/>
    </source>
</evidence>
<dbReference type="InterPro" id="IPR005123">
    <property type="entry name" value="Oxoglu/Fe-dep_dioxygenase_dom"/>
</dbReference>
<evidence type="ECO:0000313" key="9">
    <source>
        <dbReference type="EMBL" id="ETN41531.1"/>
    </source>
</evidence>
<dbReference type="OrthoDB" id="420380at2759"/>
<keyword evidence="5" id="KW-0408">Iron</keyword>
<evidence type="ECO:0000313" key="10">
    <source>
        <dbReference type="Proteomes" id="UP000030752"/>
    </source>
</evidence>
<dbReference type="InterPro" id="IPR044862">
    <property type="entry name" value="Pro_4_hyd_alph_FE2OG_OXY"/>
</dbReference>
<evidence type="ECO:0000256" key="3">
    <source>
        <dbReference type="ARBA" id="ARBA00022964"/>
    </source>
</evidence>
<dbReference type="PROSITE" id="PS51471">
    <property type="entry name" value="FE2OG_OXY"/>
    <property type="match status" value="1"/>
</dbReference>
<feature type="signal peptide" evidence="7">
    <location>
        <begin position="1"/>
        <end position="16"/>
    </location>
</feature>
<gene>
    <name evidence="9" type="ORF">HMPREF1541_03467</name>
</gene>
<keyword evidence="4" id="KW-0560">Oxidoreductase</keyword>
<dbReference type="GO" id="GO:0005506">
    <property type="term" value="F:iron ion binding"/>
    <property type="evidence" value="ECO:0007669"/>
    <property type="project" value="InterPro"/>
</dbReference>
<dbReference type="RefSeq" id="XP_008716040.1">
    <property type="nucleotide sequence ID" value="XM_008717818.1"/>
</dbReference>
<comment type="cofactor">
    <cofactor evidence="1">
        <name>L-ascorbate</name>
        <dbReference type="ChEBI" id="CHEBI:38290"/>
    </cofactor>
</comment>
<evidence type="ECO:0000256" key="5">
    <source>
        <dbReference type="ARBA" id="ARBA00023004"/>
    </source>
</evidence>
<name>W2RYF7_CYPE1</name>
<keyword evidence="2" id="KW-0479">Metal-binding</keyword>
<dbReference type="EMBL" id="KB822719">
    <property type="protein sequence ID" value="ETN41531.1"/>
    <property type="molecule type" value="Genomic_DNA"/>
</dbReference>
<dbReference type="InParanoid" id="W2RYF7"/>
<accession>W2RYF7</accession>
<dbReference type="Proteomes" id="UP000030752">
    <property type="component" value="Unassembled WGS sequence"/>
</dbReference>
<feature type="chain" id="PRO_5004823935" description="Fe2OG dioxygenase domain-containing protein" evidence="7">
    <location>
        <begin position="17"/>
        <end position="278"/>
    </location>
</feature>
<dbReference type="GO" id="GO:0005783">
    <property type="term" value="C:endoplasmic reticulum"/>
    <property type="evidence" value="ECO:0007669"/>
    <property type="project" value="TreeGrafter"/>
</dbReference>
<dbReference type="InterPro" id="IPR045054">
    <property type="entry name" value="P4HA-like"/>
</dbReference>
<evidence type="ECO:0000256" key="7">
    <source>
        <dbReference type="SAM" id="SignalP"/>
    </source>
</evidence>
<evidence type="ECO:0000259" key="8">
    <source>
        <dbReference type="PROSITE" id="PS51471"/>
    </source>
</evidence>
<dbReference type="GO" id="GO:0031418">
    <property type="term" value="F:L-ascorbic acid binding"/>
    <property type="evidence" value="ECO:0007669"/>
    <property type="project" value="InterPro"/>
</dbReference>
<dbReference type="STRING" id="1220924.W2RYF7"/>
<evidence type="ECO:0000256" key="2">
    <source>
        <dbReference type="ARBA" id="ARBA00022723"/>
    </source>
</evidence>
<keyword evidence="10" id="KW-1185">Reference proteome</keyword>
<dbReference type="eggNOG" id="KOG1591">
    <property type="taxonomic scope" value="Eukaryota"/>
</dbReference>
<protein>
    <recommendedName>
        <fullName evidence="8">Fe2OG dioxygenase domain-containing protein</fullName>
    </recommendedName>
</protein>
<dbReference type="GO" id="GO:0004656">
    <property type="term" value="F:procollagen-proline 4-dioxygenase activity"/>
    <property type="evidence" value="ECO:0007669"/>
    <property type="project" value="TreeGrafter"/>
</dbReference>
<feature type="domain" description="Fe2OG dioxygenase" evidence="8">
    <location>
        <begin position="120"/>
        <end position="267"/>
    </location>
</feature>
<dbReference type="Gene3D" id="2.60.120.620">
    <property type="entry name" value="q2cbj1_9rhob like domain"/>
    <property type="match status" value="1"/>
</dbReference>
<sequence>MLPATLLSLLVLPVRARQTSQQKPLQALACPDHKYKVHLVSRDPLVIYIPEFITAEEAKHLQESTSDKFSRSGIADESGAQRQAETRTSSSASLSARDDIIRCIEERARTFQSPALPRSHLEPLQLVKYGVGEQYHEHTDWFTSSLQAGPEFGGNRLSSFFVYVQVSEDIVGGGTRFPFLDAPGVPKVESLGTGFFKPGVGGATEEWCGYVDCDEPWDNGLTFRPVERSAVFWMNLLPGGRGDERTLHAGLPVTKGQKTGMNIWTREGPLDDKYRGDD</sequence>
<dbReference type="PANTHER" id="PTHR10869">
    <property type="entry name" value="PROLYL 4-HYDROXYLASE ALPHA SUBUNIT"/>
    <property type="match status" value="1"/>
</dbReference>
<proteinExistence type="predicted"/>
<reference evidence="9 10" key="1">
    <citation type="submission" date="2013-03" db="EMBL/GenBank/DDBJ databases">
        <title>The Genome Sequence of Phialophora europaea CBS 101466.</title>
        <authorList>
            <consortium name="The Broad Institute Genomics Platform"/>
            <person name="Cuomo C."/>
            <person name="de Hoog S."/>
            <person name="Gorbushina A."/>
            <person name="Walker B."/>
            <person name="Young S.K."/>
            <person name="Zeng Q."/>
            <person name="Gargeya S."/>
            <person name="Fitzgerald M."/>
            <person name="Haas B."/>
            <person name="Abouelleil A."/>
            <person name="Allen A.W."/>
            <person name="Alvarado L."/>
            <person name="Arachchi H.M."/>
            <person name="Berlin A.M."/>
            <person name="Chapman S.B."/>
            <person name="Gainer-Dewar J."/>
            <person name="Goldberg J."/>
            <person name="Griggs A."/>
            <person name="Gujja S."/>
            <person name="Hansen M."/>
            <person name="Howarth C."/>
            <person name="Imamovic A."/>
            <person name="Ireland A."/>
            <person name="Larimer J."/>
            <person name="McCowan C."/>
            <person name="Murphy C."/>
            <person name="Pearson M."/>
            <person name="Poon T.W."/>
            <person name="Priest M."/>
            <person name="Roberts A."/>
            <person name="Saif S."/>
            <person name="Shea T."/>
            <person name="Sisk P."/>
            <person name="Sykes S."/>
            <person name="Wortman J."/>
            <person name="Nusbaum C."/>
            <person name="Birren B."/>
        </authorList>
    </citation>
    <scope>NUCLEOTIDE SEQUENCE [LARGE SCALE GENOMIC DNA]</scope>
    <source>
        <strain evidence="9 10">CBS 101466</strain>
    </source>
</reference>
<dbReference type="AlphaFoldDB" id="W2RYF7"/>
<feature type="region of interest" description="Disordered" evidence="6">
    <location>
        <begin position="64"/>
        <end position="93"/>
    </location>
</feature>
<keyword evidence="7" id="KW-0732">Signal</keyword>
<dbReference type="Pfam" id="PF13640">
    <property type="entry name" value="2OG-FeII_Oxy_3"/>
    <property type="match status" value="1"/>
</dbReference>
<organism evidence="9 10">
    <name type="scientific">Cyphellophora europaea (strain CBS 101466)</name>
    <name type="common">Phialophora europaea</name>
    <dbReference type="NCBI Taxonomy" id="1220924"/>
    <lineage>
        <taxon>Eukaryota</taxon>
        <taxon>Fungi</taxon>
        <taxon>Dikarya</taxon>
        <taxon>Ascomycota</taxon>
        <taxon>Pezizomycotina</taxon>
        <taxon>Eurotiomycetes</taxon>
        <taxon>Chaetothyriomycetidae</taxon>
        <taxon>Chaetothyriales</taxon>
        <taxon>Cyphellophoraceae</taxon>
        <taxon>Cyphellophora</taxon>
    </lineage>
</organism>
<evidence type="ECO:0000256" key="6">
    <source>
        <dbReference type="SAM" id="MobiDB-lite"/>
    </source>
</evidence>
<dbReference type="InterPro" id="IPR006620">
    <property type="entry name" value="Pro_4_hyd_alph"/>
</dbReference>
<dbReference type="HOGENOM" id="CLU_058132_0_0_1"/>
<evidence type="ECO:0000256" key="1">
    <source>
        <dbReference type="ARBA" id="ARBA00001961"/>
    </source>
</evidence>
<dbReference type="SMART" id="SM00702">
    <property type="entry name" value="P4Hc"/>
    <property type="match status" value="1"/>
</dbReference>
<dbReference type="GeneID" id="19970806"/>
<dbReference type="PANTHER" id="PTHR10869:SF246">
    <property type="entry name" value="TRANSMEMBRANE PROLYL 4-HYDROXYLASE"/>
    <property type="match status" value="1"/>
</dbReference>
<keyword evidence="3" id="KW-0223">Dioxygenase</keyword>
<dbReference type="VEuPathDB" id="FungiDB:HMPREF1541_03467"/>